<comment type="function">
    <text evidence="3">This protein is a component of the acetyl coenzyme A carboxylase complex; first, biotin carboxylase catalyzes the carboxylation of the carrier protein and then the transcarboxylase transfers the carboxyl group to form malonyl-CoA.</text>
</comment>
<evidence type="ECO:0000256" key="2">
    <source>
        <dbReference type="ARBA" id="ARBA00023267"/>
    </source>
</evidence>
<evidence type="ECO:0000313" key="6">
    <source>
        <dbReference type="EMBL" id="HIS78648.1"/>
    </source>
</evidence>
<dbReference type="Pfam" id="PF00364">
    <property type="entry name" value="Biotin_lipoyl"/>
    <property type="match status" value="1"/>
</dbReference>
<reference evidence="6" key="1">
    <citation type="submission" date="2020-10" db="EMBL/GenBank/DDBJ databases">
        <authorList>
            <person name="Gilroy R."/>
        </authorList>
    </citation>
    <scope>NUCLEOTIDE SEQUENCE</scope>
    <source>
        <strain evidence="6">6086</strain>
    </source>
</reference>
<dbReference type="InterPro" id="IPR011053">
    <property type="entry name" value="Single_hybrid_motif"/>
</dbReference>
<name>A0A9D1FS81_9FIRM</name>
<dbReference type="NCBIfam" id="TIGR00531">
    <property type="entry name" value="BCCP"/>
    <property type="match status" value="1"/>
</dbReference>
<keyword evidence="3" id="KW-0443">Lipid metabolism</keyword>
<organism evidence="6 7">
    <name type="scientific">Candidatus Caccousia stercoris</name>
    <dbReference type="NCBI Taxonomy" id="2840723"/>
    <lineage>
        <taxon>Bacteria</taxon>
        <taxon>Bacillati</taxon>
        <taxon>Bacillota</taxon>
        <taxon>Clostridia</taxon>
        <taxon>Eubacteriales</taxon>
        <taxon>Oscillospiraceae</taxon>
        <taxon>Oscillospiraceae incertae sedis</taxon>
        <taxon>Candidatus Caccousia</taxon>
    </lineage>
</organism>
<keyword evidence="3" id="KW-0444">Lipid biosynthesis</keyword>
<accession>A0A9D1FS81</accession>
<dbReference type="InterPro" id="IPR000089">
    <property type="entry name" value="Biotin_lipoyl"/>
</dbReference>
<evidence type="ECO:0000313" key="7">
    <source>
        <dbReference type="Proteomes" id="UP000824141"/>
    </source>
</evidence>
<evidence type="ECO:0000256" key="1">
    <source>
        <dbReference type="ARBA" id="ARBA00017562"/>
    </source>
</evidence>
<keyword evidence="3" id="KW-0276">Fatty acid metabolism</keyword>
<dbReference type="FunFam" id="2.40.50.100:FF:000003">
    <property type="entry name" value="Acetyl-CoA carboxylase biotin carboxyl carrier protein"/>
    <property type="match status" value="1"/>
</dbReference>
<dbReference type="InterPro" id="IPR050709">
    <property type="entry name" value="Biotin_Carboxyl_Carrier/Decarb"/>
</dbReference>
<dbReference type="Gene3D" id="2.40.50.100">
    <property type="match status" value="1"/>
</dbReference>
<dbReference type="Proteomes" id="UP000824141">
    <property type="component" value="Unassembled WGS sequence"/>
</dbReference>
<protein>
    <recommendedName>
        <fullName evidence="1 3">Biotin carboxyl carrier protein of acetyl-CoA carboxylase</fullName>
    </recommendedName>
</protein>
<comment type="caution">
    <text evidence="6">The sequence shown here is derived from an EMBL/GenBank/DDBJ whole genome shotgun (WGS) entry which is preliminary data.</text>
</comment>
<feature type="domain" description="Lipoyl-binding" evidence="5">
    <location>
        <begin position="74"/>
        <end position="150"/>
    </location>
</feature>
<keyword evidence="2 3" id="KW-0092">Biotin</keyword>
<keyword evidence="3" id="KW-0275">Fatty acid biosynthesis</keyword>
<dbReference type="GO" id="GO:0006633">
    <property type="term" value="P:fatty acid biosynthetic process"/>
    <property type="evidence" value="ECO:0007669"/>
    <property type="project" value="UniProtKB-KW"/>
</dbReference>
<evidence type="ECO:0000256" key="3">
    <source>
        <dbReference type="RuleBase" id="RU364072"/>
    </source>
</evidence>
<dbReference type="CDD" id="cd06850">
    <property type="entry name" value="biotinyl_domain"/>
    <property type="match status" value="1"/>
</dbReference>
<dbReference type="EMBL" id="DVJM01000091">
    <property type="protein sequence ID" value="HIS78648.1"/>
    <property type="molecule type" value="Genomic_DNA"/>
</dbReference>
<proteinExistence type="predicted"/>
<dbReference type="GO" id="GO:0009317">
    <property type="term" value="C:acetyl-CoA carboxylase complex"/>
    <property type="evidence" value="ECO:0007669"/>
    <property type="project" value="InterPro"/>
</dbReference>
<evidence type="ECO:0000256" key="4">
    <source>
        <dbReference type="SAM" id="MobiDB-lite"/>
    </source>
</evidence>
<comment type="pathway">
    <text evidence="3">Lipid metabolism; fatty acid biosynthesis.</text>
</comment>
<sequence>MELNEIKFLADLMEERGLTSLEIEEGERSIRMQRQQTCFEPLPVPTVNVPTPMSTASKEEPEAAEGSVVDFNGVTELKSPMVGTVYVSPTPGSEPYVKAGDKVKKGQVLCIIEAMKLMNEYTAPQDGEIVDVCIHDGELVEYGQCLFKLY</sequence>
<gene>
    <name evidence="6" type="primary">accB</name>
    <name evidence="6" type="ORF">IAD03_04675</name>
</gene>
<dbReference type="PANTHER" id="PTHR45266">
    <property type="entry name" value="OXALOACETATE DECARBOXYLASE ALPHA CHAIN"/>
    <property type="match status" value="1"/>
</dbReference>
<reference evidence="6" key="2">
    <citation type="journal article" date="2021" name="PeerJ">
        <title>Extensive microbial diversity within the chicken gut microbiome revealed by metagenomics and culture.</title>
        <authorList>
            <person name="Gilroy R."/>
            <person name="Ravi A."/>
            <person name="Getino M."/>
            <person name="Pursley I."/>
            <person name="Horton D.L."/>
            <person name="Alikhan N.F."/>
            <person name="Baker D."/>
            <person name="Gharbi K."/>
            <person name="Hall N."/>
            <person name="Watson M."/>
            <person name="Adriaenssens E.M."/>
            <person name="Foster-Nyarko E."/>
            <person name="Jarju S."/>
            <person name="Secka A."/>
            <person name="Antonio M."/>
            <person name="Oren A."/>
            <person name="Chaudhuri R.R."/>
            <person name="La Ragione R."/>
            <person name="Hildebrand F."/>
            <person name="Pallen M.J."/>
        </authorList>
    </citation>
    <scope>NUCLEOTIDE SEQUENCE</scope>
    <source>
        <strain evidence="6">6086</strain>
    </source>
</reference>
<dbReference type="PRINTS" id="PR01071">
    <property type="entry name" value="ACOABIOTINCC"/>
</dbReference>
<dbReference type="AlphaFoldDB" id="A0A9D1FS81"/>
<dbReference type="InterPro" id="IPR001249">
    <property type="entry name" value="AcCoA_biotinCC"/>
</dbReference>
<feature type="compositionally biased region" description="Low complexity" evidence="4">
    <location>
        <begin position="45"/>
        <end position="55"/>
    </location>
</feature>
<dbReference type="PROSITE" id="PS50968">
    <property type="entry name" value="BIOTINYL_LIPOYL"/>
    <property type="match status" value="1"/>
</dbReference>
<evidence type="ECO:0000259" key="5">
    <source>
        <dbReference type="PROSITE" id="PS50968"/>
    </source>
</evidence>
<feature type="region of interest" description="Disordered" evidence="4">
    <location>
        <begin position="42"/>
        <end position="66"/>
    </location>
</feature>
<dbReference type="PANTHER" id="PTHR45266:SF3">
    <property type="entry name" value="OXALOACETATE DECARBOXYLASE ALPHA CHAIN"/>
    <property type="match status" value="1"/>
</dbReference>
<dbReference type="SUPFAM" id="SSF51230">
    <property type="entry name" value="Single hybrid motif"/>
    <property type="match status" value="1"/>
</dbReference>
<dbReference type="GO" id="GO:0003989">
    <property type="term" value="F:acetyl-CoA carboxylase activity"/>
    <property type="evidence" value="ECO:0007669"/>
    <property type="project" value="InterPro"/>
</dbReference>